<organism evidence="2 3">
    <name type="scientific">candidate division WOR-1 bacterium RIFOXYC2_FULL_41_25</name>
    <dbReference type="NCBI Taxonomy" id="1802586"/>
    <lineage>
        <taxon>Bacteria</taxon>
        <taxon>Bacillati</taxon>
        <taxon>Saganbacteria</taxon>
    </lineage>
</organism>
<evidence type="ECO:0000313" key="2">
    <source>
        <dbReference type="EMBL" id="OGC35015.1"/>
    </source>
</evidence>
<comment type="caution">
    <text evidence="2">The sequence shown here is derived from an EMBL/GenBank/DDBJ whole genome shotgun (WGS) entry which is preliminary data.</text>
</comment>
<gene>
    <name evidence="2" type="ORF">A2462_05420</name>
</gene>
<dbReference type="AlphaFoldDB" id="A0A1F4TQM0"/>
<dbReference type="EMBL" id="MEUI01000011">
    <property type="protein sequence ID" value="OGC35015.1"/>
    <property type="molecule type" value="Genomic_DNA"/>
</dbReference>
<evidence type="ECO:0000256" key="1">
    <source>
        <dbReference type="SAM" id="Phobius"/>
    </source>
</evidence>
<name>A0A1F4TQM0_UNCSA</name>
<protein>
    <submittedName>
        <fullName evidence="2">Uncharacterized protein</fullName>
    </submittedName>
</protein>
<sequence>MKISNPGFLDRIQTREQFRAKCFQAMFFLILLAGFNGQDDRHLQTALVYPLFLILTCIRLSAGDTIKQKIYHAVGDTLAVTGLLATGVNTLTNHLPSIKYTLPIAVGLHGLYLAKNYINSRRQTPPPN</sequence>
<evidence type="ECO:0000313" key="3">
    <source>
        <dbReference type="Proteomes" id="UP000177309"/>
    </source>
</evidence>
<keyword evidence="1" id="KW-0472">Membrane</keyword>
<feature type="transmembrane region" description="Helical" evidence="1">
    <location>
        <begin position="43"/>
        <end position="62"/>
    </location>
</feature>
<keyword evidence="1" id="KW-0812">Transmembrane</keyword>
<accession>A0A1F4TQM0</accession>
<dbReference type="Proteomes" id="UP000177309">
    <property type="component" value="Unassembled WGS sequence"/>
</dbReference>
<proteinExistence type="predicted"/>
<keyword evidence="1" id="KW-1133">Transmembrane helix</keyword>
<reference evidence="2 3" key="1">
    <citation type="journal article" date="2016" name="Nat. Commun.">
        <title>Thousands of microbial genomes shed light on interconnected biogeochemical processes in an aquifer system.</title>
        <authorList>
            <person name="Anantharaman K."/>
            <person name="Brown C.T."/>
            <person name="Hug L.A."/>
            <person name="Sharon I."/>
            <person name="Castelle C.J."/>
            <person name="Probst A.J."/>
            <person name="Thomas B.C."/>
            <person name="Singh A."/>
            <person name="Wilkins M.J."/>
            <person name="Karaoz U."/>
            <person name="Brodie E.L."/>
            <person name="Williams K.H."/>
            <person name="Hubbard S.S."/>
            <person name="Banfield J.F."/>
        </authorList>
    </citation>
    <scope>NUCLEOTIDE SEQUENCE [LARGE SCALE GENOMIC DNA]</scope>
</reference>
<feature type="transmembrane region" description="Helical" evidence="1">
    <location>
        <begin position="20"/>
        <end position="37"/>
    </location>
</feature>